<proteinExistence type="predicted"/>
<dbReference type="Gene3D" id="3.30.300.20">
    <property type="match status" value="1"/>
</dbReference>
<evidence type="ECO:0000313" key="2">
    <source>
        <dbReference type="Proteomes" id="UP001203945"/>
    </source>
</evidence>
<dbReference type="SUPFAM" id="SSF82784">
    <property type="entry name" value="OsmC-like"/>
    <property type="match status" value="1"/>
</dbReference>
<dbReference type="InterPro" id="IPR036102">
    <property type="entry name" value="OsmC/Ohrsf"/>
</dbReference>
<protein>
    <submittedName>
        <fullName evidence="1">OsmC family protein</fullName>
    </submittedName>
</protein>
<keyword evidence="2" id="KW-1185">Reference proteome</keyword>
<accession>A0ABT1MV42</accession>
<organism evidence="1 2">
    <name type="scientific">Paracoccus albicereus</name>
    <dbReference type="NCBI Taxonomy" id="2922394"/>
    <lineage>
        <taxon>Bacteria</taxon>
        <taxon>Pseudomonadati</taxon>
        <taxon>Pseudomonadota</taxon>
        <taxon>Alphaproteobacteria</taxon>
        <taxon>Rhodobacterales</taxon>
        <taxon>Paracoccaceae</taxon>
        <taxon>Paracoccus</taxon>
    </lineage>
</organism>
<sequence>MSKSIKLVFSPVGGTGAGLAQSADGHTLLADRPAGKASGSGLGFNGGELLAASLGGCFWNDLHYAAESASASDFRVERVDVKVDLAGEPLRVVRARIAACLSGSDRQTLARIFEAARSGSTIANSLSPAFPIDFEHVTG</sequence>
<reference evidence="1 2" key="1">
    <citation type="submission" date="2022-03" db="EMBL/GenBank/DDBJ databases">
        <authorList>
            <person name="He Y."/>
        </authorList>
    </citation>
    <scope>NUCLEOTIDE SEQUENCE [LARGE SCALE GENOMIC DNA]</scope>
    <source>
        <strain evidence="1 2">TK19116</strain>
    </source>
</reference>
<dbReference type="Pfam" id="PF02566">
    <property type="entry name" value="OsmC"/>
    <property type="match status" value="1"/>
</dbReference>
<dbReference type="EMBL" id="JAKZEU010000008">
    <property type="protein sequence ID" value="MCQ0972071.1"/>
    <property type="molecule type" value="Genomic_DNA"/>
</dbReference>
<evidence type="ECO:0000313" key="1">
    <source>
        <dbReference type="EMBL" id="MCQ0972071.1"/>
    </source>
</evidence>
<name>A0ABT1MV42_9RHOB</name>
<dbReference type="InterPro" id="IPR015946">
    <property type="entry name" value="KH_dom-like_a/b"/>
</dbReference>
<gene>
    <name evidence="1" type="ORF">MLD63_16755</name>
</gene>
<dbReference type="Proteomes" id="UP001203945">
    <property type="component" value="Unassembled WGS sequence"/>
</dbReference>
<dbReference type="InterPro" id="IPR003718">
    <property type="entry name" value="OsmC/Ohr_fam"/>
</dbReference>
<dbReference type="RefSeq" id="WP_255331074.1">
    <property type="nucleotide sequence ID" value="NZ_JAKZEU010000008.1"/>
</dbReference>
<comment type="caution">
    <text evidence="1">The sequence shown here is derived from an EMBL/GenBank/DDBJ whole genome shotgun (WGS) entry which is preliminary data.</text>
</comment>